<evidence type="ECO:0000313" key="3">
    <source>
        <dbReference type="Proteomes" id="UP000324222"/>
    </source>
</evidence>
<dbReference type="InterPro" id="IPR027267">
    <property type="entry name" value="AH/BAR_dom_sf"/>
</dbReference>
<reference evidence="2 3" key="1">
    <citation type="submission" date="2019-05" db="EMBL/GenBank/DDBJ databases">
        <title>Another draft genome of Portunus trituberculatus and its Hox gene families provides insights of decapod evolution.</title>
        <authorList>
            <person name="Jeong J.-H."/>
            <person name="Song I."/>
            <person name="Kim S."/>
            <person name="Choi T."/>
            <person name="Kim D."/>
            <person name="Ryu S."/>
            <person name="Kim W."/>
        </authorList>
    </citation>
    <scope>NUCLEOTIDE SEQUENCE [LARGE SCALE GENOMIC DNA]</scope>
    <source>
        <tissue evidence="2">Muscle</tissue>
    </source>
</reference>
<dbReference type="Gene3D" id="1.20.1270.60">
    <property type="entry name" value="Arfaptin homology (AH) domain/BAR domain"/>
    <property type="match status" value="1"/>
</dbReference>
<accession>A0A5B7HUI5</accession>
<comment type="caution">
    <text evidence="2">The sequence shown here is derived from an EMBL/GenBank/DDBJ whole genome shotgun (WGS) entry which is preliminary data.</text>
</comment>
<feature type="domain" description="BAR" evidence="1">
    <location>
        <begin position="4"/>
        <end position="53"/>
    </location>
</feature>
<evidence type="ECO:0000313" key="2">
    <source>
        <dbReference type="EMBL" id="MPC73623.1"/>
    </source>
</evidence>
<evidence type="ECO:0000259" key="1">
    <source>
        <dbReference type="Pfam" id="PF03114"/>
    </source>
</evidence>
<protein>
    <submittedName>
        <fullName evidence="2">Endophilin-B2</fullName>
    </submittedName>
</protein>
<dbReference type="EMBL" id="VSRR010037175">
    <property type="protein sequence ID" value="MPC73623.1"/>
    <property type="molecule type" value="Genomic_DNA"/>
</dbReference>
<dbReference type="Pfam" id="PF03114">
    <property type="entry name" value="BAR"/>
    <property type="match status" value="1"/>
</dbReference>
<keyword evidence="3" id="KW-1185">Reference proteome</keyword>
<organism evidence="2 3">
    <name type="scientific">Portunus trituberculatus</name>
    <name type="common">Swimming crab</name>
    <name type="synonym">Neptunus trituberculatus</name>
    <dbReference type="NCBI Taxonomy" id="210409"/>
    <lineage>
        <taxon>Eukaryota</taxon>
        <taxon>Metazoa</taxon>
        <taxon>Ecdysozoa</taxon>
        <taxon>Arthropoda</taxon>
        <taxon>Crustacea</taxon>
        <taxon>Multicrustacea</taxon>
        <taxon>Malacostraca</taxon>
        <taxon>Eumalacostraca</taxon>
        <taxon>Eucarida</taxon>
        <taxon>Decapoda</taxon>
        <taxon>Pleocyemata</taxon>
        <taxon>Brachyura</taxon>
        <taxon>Eubrachyura</taxon>
        <taxon>Portunoidea</taxon>
        <taxon>Portunidae</taxon>
        <taxon>Portuninae</taxon>
        <taxon>Portunus</taxon>
    </lineage>
</organism>
<sequence>MACFQYTEEKIGSAEKTELDRHFESLSLQADAARQWTEKLVIGAEAVLIPNPGEPGVIQHIHGNQEVSCQCLNKFAMCSFK</sequence>
<dbReference type="GO" id="GO:0005737">
    <property type="term" value="C:cytoplasm"/>
    <property type="evidence" value="ECO:0007669"/>
    <property type="project" value="InterPro"/>
</dbReference>
<gene>
    <name evidence="2" type="primary">SH3GLB2</name>
    <name evidence="2" type="ORF">E2C01_067957</name>
</gene>
<dbReference type="InterPro" id="IPR004148">
    <property type="entry name" value="BAR_dom"/>
</dbReference>
<dbReference type="SUPFAM" id="SSF103657">
    <property type="entry name" value="BAR/IMD domain-like"/>
    <property type="match status" value="1"/>
</dbReference>
<dbReference type="AlphaFoldDB" id="A0A5B7HUI5"/>
<dbReference type="OrthoDB" id="14167at2759"/>
<dbReference type="Proteomes" id="UP000324222">
    <property type="component" value="Unassembled WGS sequence"/>
</dbReference>
<proteinExistence type="predicted"/>
<name>A0A5B7HUI5_PORTR</name>